<dbReference type="RefSeq" id="WP_132822326.1">
    <property type="nucleotide sequence ID" value="NZ_SMKI01000773.1"/>
</dbReference>
<feature type="DNA-binding region" description="H-T-H motif" evidence="5">
    <location>
        <begin position="31"/>
        <end position="50"/>
    </location>
</feature>
<dbReference type="PANTHER" id="PTHR30055:SF229">
    <property type="entry name" value="HTH-TYPE TRANSCRIPTIONAL REPRESSOR RV1474C"/>
    <property type="match status" value="1"/>
</dbReference>
<dbReference type="PROSITE" id="PS01081">
    <property type="entry name" value="HTH_TETR_1"/>
    <property type="match status" value="1"/>
</dbReference>
<dbReference type="AlphaFoldDB" id="A0A4R4SHM4"/>
<keyword evidence="4" id="KW-0804">Transcription</keyword>
<evidence type="ECO:0000313" key="7">
    <source>
        <dbReference type="EMBL" id="TDC60943.1"/>
    </source>
</evidence>
<organism evidence="7 8">
    <name type="scientific">Streptomyces hainanensis</name>
    <dbReference type="NCBI Taxonomy" id="402648"/>
    <lineage>
        <taxon>Bacteria</taxon>
        <taxon>Bacillati</taxon>
        <taxon>Actinomycetota</taxon>
        <taxon>Actinomycetes</taxon>
        <taxon>Kitasatosporales</taxon>
        <taxon>Streptomycetaceae</taxon>
        <taxon>Streptomyces</taxon>
    </lineage>
</organism>
<evidence type="ECO:0000256" key="1">
    <source>
        <dbReference type="ARBA" id="ARBA00022491"/>
    </source>
</evidence>
<name>A0A4R4SHM4_9ACTN</name>
<evidence type="ECO:0000256" key="4">
    <source>
        <dbReference type="ARBA" id="ARBA00023163"/>
    </source>
</evidence>
<sequence length="199" mass="22475">MPRHADPAERRSHVARALWRVVLRDGLERATVRAVAAEAGLSLGAISHYFSSQEQLQLYALKLVDERDNARLAAIDESGTAREVVERYLWALLPVDEDSRETNRVFYSFMARAQVVPAFREIVASFDEEVVALCRRAIDRLAGDGVIARDHDRETLVAEFRALTEGLSFKAAMWPENTPPDEIRAVMRGWLDALPHRPP</sequence>
<dbReference type="SUPFAM" id="SSF46689">
    <property type="entry name" value="Homeodomain-like"/>
    <property type="match status" value="1"/>
</dbReference>
<dbReference type="GO" id="GO:0000976">
    <property type="term" value="F:transcription cis-regulatory region binding"/>
    <property type="evidence" value="ECO:0007669"/>
    <property type="project" value="TreeGrafter"/>
</dbReference>
<evidence type="ECO:0000256" key="2">
    <source>
        <dbReference type="ARBA" id="ARBA00023015"/>
    </source>
</evidence>
<dbReference type="InterPro" id="IPR039538">
    <property type="entry name" value="BetI_C"/>
</dbReference>
<reference evidence="7 8" key="1">
    <citation type="submission" date="2019-03" db="EMBL/GenBank/DDBJ databases">
        <title>Draft genome sequences of novel Actinobacteria.</title>
        <authorList>
            <person name="Sahin N."/>
            <person name="Ay H."/>
            <person name="Saygin H."/>
        </authorList>
    </citation>
    <scope>NUCLEOTIDE SEQUENCE [LARGE SCALE GENOMIC DNA]</scope>
    <source>
        <strain evidence="7 8">DSM 41900</strain>
    </source>
</reference>
<dbReference type="InterPro" id="IPR036271">
    <property type="entry name" value="Tet_transcr_reg_TetR-rel_C_sf"/>
</dbReference>
<feature type="domain" description="HTH tetR-type" evidence="6">
    <location>
        <begin position="8"/>
        <end position="68"/>
    </location>
</feature>
<dbReference type="InterPro" id="IPR023772">
    <property type="entry name" value="DNA-bd_HTH_TetR-type_CS"/>
</dbReference>
<dbReference type="Gene3D" id="1.10.357.10">
    <property type="entry name" value="Tetracycline Repressor, domain 2"/>
    <property type="match status" value="1"/>
</dbReference>
<dbReference type="InterPro" id="IPR001647">
    <property type="entry name" value="HTH_TetR"/>
</dbReference>
<accession>A0A4R4SHM4</accession>
<keyword evidence="8" id="KW-1185">Reference proteome</keyword>
<keyword evidence="2" id="KW-0805">Transcription regulation</keyword>
<dbReference type="SUPFAM" id="SSF48498">
    <property type="entry name" value="Tetracyclin repressor-like, C-terminal domain"/>
    <property type="match status" value="1"/>
</dbReference>
<feature type="non-terminal residue" evidence="7">
    <location>
        <position position="199"/>
    </location>
</feature>
<dbReference type="Pfam" id="PF00440">
    <property type="entry name" value="TetR_N"/>
    <property type="match status" value="1"/>
</dbReference>
<dbReference type="PANTHER" id="PTHR30055">
    <property type="entry name" value="HTH-TYPE TRANSCRIPTIONAL REGULATOR RUTR"/>
    <property type="match status" value="1"/>
</dbReference>
<dbReference type="Pfam" id="PF13977">
    <property type="entry name" value="TetR_C_6"/>
    <property type="match status" value="1"/>
</dbReference>
<evidence type="ECO:0000313" key="8">
    <source>
        <dbReference type="Proteomes" id="UP000295345"/>
    </source>
</evidence>
<dbReference type="Proteomes" id="UP000295345">
    <property type="component" value="Unassembled WGS sequence"/>
</dbReference>
<dbReference type="OrthoDB" id="9816296at2"/>
<dbReference type="PROSITE" id="PS50977">
    <property type="entry name" value="HTH_TETR_2"/>
    <property type="match status" value="1"/>
</dbReference>
<dbReference type="InterPro" id="IPR050109">
    <property type="entry name" value="HTH-type_TetR-like_transc_reg"/>
</dbReference>
<protein>
    <submittedName>
        <fullName evidence="7">TetR family transcriptional regulator</fullName>
    </submittedName>
</protein>
<evidence type="ECO:0000259" key="6">
    <source>
        <dbReference type="PROSITE" id="PS50977"/>
    </source>
</evidence>
<proteinExistence type="predicted"/>
<dbReference type="InterPro" id="IPR009057">
    <property type="entry name" value="Homeodomain-like_sf"/>
</dbReference>
<keyword evidence="1" id="KW-0678">Repressor</keyword>
<dbReference type="EMBL" id="SMKI01000773">
    <property type="protein sequence ID" value="TDC60943.1"/>
    <property type="molecule type" value="Genomic_DNA"/>
</dbReference>
<evidence type="ECO:0000256" key="3">
    <source>
        <dbReference type="ARBA" id="ARBA00023125"/>
    </source>
</evidence>
<comment type="caution">
    <text evidence="7">The sequence shown here is derived from an EMBL/GenBank/DDBJ whole genome shotgun (WGS) entry which is preliminary data.</text>
</comment>
<evidence type="ECO:0000256" key="5">
    <source>
        <dbReference type="PROSITE-ProRule" id="PRU00335"/>
    </source>
</evidence>
<keyword evidence="3 5" id="KW-0238">DNA-binding</keyword>
<gene>
    <name evidence="7" type="ORF">E1283_35760</name>
</gene>
<dbReference type="GO" id="GO:0003700">
    <property type="term" value="F:DNA-binding transcription factor activity"/>
    <property type="evidence" value="ECO:0007669"/>
    <property type="project" value="TreeGrafter"/>
</dbReference>